<dbReference type="AlphaFoldDB" id="A0A3M7SX37"/>
<dbReference type="EMBL" id="REGN01000657">
    <property type="protein sequence ID" value="RNA40247.1"/>
    <property type="molecule type" value="Genomic_DNA"/>
</dbReference>
<evidence type="ECO:0000313" key="2">
    <source>
        <dbReference type="Proteomes" id="UP000276133"/>
    </source>
</evidence>
<organism evidence="1 2">
    <name type="scientific">Brachionus plicatilis</name>
    <name type="common">Marine rotifer</name>
    <name type="synonym">Brachionus muelleri</name>
    <dbReference type="NCBI Taxonomy" id="10195"/>
    <lineage>
        <taxon>Eukaryota</taxon>
        <taxon>Metazoa</taxon>
        <taxon>Spiralia</taxon>
        <taxon>Gnathifera</taxon>
        <taxon>Rotifera</taxon>
        <taxon>Eurotatoria</taxon>
        <taxon>Monogononta</taxon>
        <taxon>Pseudotrocha</taxon>
        <taxon>Ploima</taxon>
        <taxon>Brachionidae</taxon>
        <taxon>Brachionus</taxon>
    </lineage>
</organism>
<gene>
    <name evidence="1" type="ORF">BpHYR1_016392</name>
</gene>
<comment type="caution">
    <text evidence="1">The sequence shown here is derived from an EMBL/GenBank/DDBJ whole genome shotgun (WGS) entry which is preliminary data.</text>
</comment>
<reference evidence="1 2" key="1">
    <citation type="journal article" date="2018" name="Sci. Rep.">
        <title>Genomic signatures of local adaptation to the degree of environmental predictability in rotifers.</title>
        <authorList>
            <person name="Franch-Gras L."/>
            <person name="Hahn C."/>
            <person name="Garcia-Roger E.M."/>
            <person name="Carmona M.J."/>
            <person name="Serra M."/>
            <person name="Gomez A."/>
        </authorList>
    </citation>
    <scope>NUCLEOTIDE SEQUENCE [LARGE SCALE GENOMIC DNA]</scope>
    <source>
        <strain evidence="1">HYR1</strain>
    </source>
</reference>
<proteinExistence type="predicted"/>
<name>A0A3M7SX37_BRAPC</name>
<dbReference type="Proteomes" id="UP000276133">
    <property type="component" value="Unassembled WGS sequence"/>
</dbReference>
<protein>
    <submittedName>
        <fullName evidence="1">Uncharacterized protein</fullName>
    </submittedName>
</protein>
<keyword evidence="2" id="KW-1185">Reference proteome</keyword>
<sequence length="106" mass="12130">MQILLFPSCLLISSFKMHRTNANLNKIPNGELISIGLRLIKFLVPEKIKISGEEILVESKELAIMEPLNSLIEPMAKSKSGEKTFAYFYSRNMNCFSLFQNLNYLN</sequence>
<evidence type="ECO:0000313" key="1">
    <source>
        <dbReference type="EMBL" id="RNA40247.1"/>
    </source>
</evidence>
<accession>A0A3M7SX37</accession>